<evidence type="ECO:0000259" key="20">
    <source>
        <dbReference type="SMART" id="SM00079"/>
    </source>
</evidence>
<feature type="binding site" evidence="16">
    <location>
        <position position="659"/>
    </location>
    <ligand>
        <name>L-glutamate</name>
        <dbReference type="ChEBI" id="CHEBI:29985"/>
    </ligand>
</feature>
<dbReference type="FunFam" id="1.10.287.70:FF:000105">
    <property type="entry name" value="Eye-enriched kainate receptor, isoform A"/>
    <property type="match status" value="1"/>
</dbReference>
<name>A0AAN9Y9I1_9HEMI</name>
<evidence type="ECO:0000256" key="2">
    <source>
        <dbReference type="ARBA" id="ARBA00008685"/>
    </source>
</evidence>
<evidence type="ECO:0000256" key="8">
    <source>
        <dbReference type="ARBA" id="ARBA00023065"/>
    </source>
</evidence>
<feature type="binding site" evidence="16">
    <location>
        <position position="708"/>
    </location>
    <ligand>
        <name>L-glutamate</name>
        <dbReference type="ChEBI" id="CHEBI:29985"/>
    </ligand>
</feature>
<dbReference type="FunFam" id="3.40.190.10:FF:000024">
    <property type="entry name" value="Glutamate receptor, ionotropic, delta 1"/>
    <property type="match status" value="1"/>
</dbReference>
<feature type="binding site" evidence="16">
    <location>
        <position position="658"/>
    </location>
    <ligand>
        <name>L-glutamate</name>
        <dbReference type="ChEBI" id="CHEBI:29985"/>
    </ligand>
</feature>
<keyword evidence="3" id="KW-0813">Transport</keyword>
<feature type="binding site" evidence="16">
    <location>
        <position position="487"/>
    </location>
    <ligand>
        <name>L-glutamate</name>
        <dbReference type="ChEBI" id="CHEBI:29985"/>
    </ligand>
</feature>
<dbReference type="Pfam" id="PF01094">
    <property type="entry name" value="ANF_receptor"/>
    <property type="match status" value="1"/>
</dbReference>
<proteinExistence type="inferred from homology"/>
<dbReference type="InterPro" id="IPR001320">
    <property type="entry name" value="Iontro_rcpt_C"/>
</dbReference>
<evidence type="ECO:0000256" key="13">
    <source>
        <dbReference type="ARBA" id="ARBA00023286"/>
    </source>
</evidence>
<evidence type="ECO:0000256" key="17">
    <source>
        <dbReference type="PIRSR" id="PIRSR601508-2"/>
    </source>
</evidence>
<dbReference type="Pfam" id="PF10613">
    <property type="entry name" value="Lig_chan-Glu_bd"/>
    <property type="match status" value="1"/>
</dbReference>
<dbReference type="PANTHER" id="PTHR18966">
    <property type="entry name" value="IONOTROPIC GLUTAMATE RECEPTOR"/>
    <property type="match status" value="1"/>
</dbReference>
<dbReference type="Proteomes" id="UP001367676">
    <property type="component" value="Unassembled WGS sequence"/>
</dbReference>
<feature type="site" description="Crucial to convey clamshell closure to channel opening" evidence="17">
    <location>
        <position position="637"/>
    </location>
</feature>
<feature type="domain" description="Ionotropic glutamate receptor C-terminal" evidence="20">
    <location>
        <begin position="397"/>
        <end position="771"/>
    </location>
</feature>
<keyword evidence="10" id="KW-0675">Receptor</keyword>
<evidence type="ECO:0000256" key="18">
    <source>
        <dbReference type="PIRSR" id="PIRSR601508-3"/>
    </source>
</evidence>
<keyword evidence="14" id="KW-0407">Ion channel</keyword>
<evidence type="ECO:0000256" key="5">
    <source>
        <dbReference type="ARBA" id="ARBA00022692"/>
    </source>
</evidence>
<evidence type="ECO:0000256" key="1">
    <source>
        <dbReference type="ARBA" id="ARBA00004651"/>
    </source>
</evidence>
<dbReference type="PRINTS" id="PR00177">
    <property type="entry name" value="NMDARECEPTOR"/>
</dbReference>
<evidence type="ECO:0000256" key="16">
    <source>
        <dbReference type="PIRSR" id="PIRSR601508-1"/>
    </source>
</evidence>
<evidence type="ECO:0000256" key="11">
    <source>
        <dbReference type="ARBA" id="ARBA00023180"/>
    </source>
</evidence>
<dbReference type="Pfam" id="PF00060">
    <property type="entry name" value="Lig_chan"/>
    <property type="match status" value="1"/>
</dbReference>
<evidence type="ECO:0000313" key="22">
    <source>
        <dbReference type="EMBL" id="KAK7605238.1"/>
    </source>
</evidence>
<feature type="site" description="Interaction with the cone snail toxin Con-ikot-ikot" evidence="17">
    <location>
        <position position="664"/>
    </location>
</feature>
<keyword evidence="11" id="KW-0325">Glycoprotein</keyword>
<protein>
    <submittedName>
        <fullName evidence="22">Uncharacterized protein</fullName>
    </submittedName>
</protein>
<feature type="disulfide bond" evidence="18">
    <location>
        <begin position="61"/>
        <end position="313"/>
    </location>
</feature>
<dbReference type="SMART" id="SM00079">
    <property type="entry name" value="PBPe"/>
    <property type="match status" value="1"/>
</dbReference>
<keyword evidence="4" id="KW-1003">Cell membrane</keyword>
<dbReference type="Gene3D" id="3.40.190.10">
    <property type="entry name" value="Periplasmic binding protein-like II"/>
    <property type="match status" value="2"/>
</dbReference>
<comment type="subcellular location">
    <subcellularLocation>
        <location evidence="1">Cell membrane</location>
        <topology evidence="1">Multi-pass membrane protein</topology>
    </subcellularLocation>
    <subcellularLocation>
        <location evidence="15">Postsynaptic cell membrane</location>
    </subcellularLocation>
</comment>
<keyword evidence="6 19" id="KW-1133">Transmembrane helix</keyword>
<dbReference type="FunFam" id="3.40.190.10:FF:000061">
    <property type="entry name" value="Glutamate receptor, ionotropic kainate"/>
    <property type="match status" value="1"/>
</dbReference>
<evidence type="ECO:0000256" key="15">
    <source>
        <dbReference type="ARBA" id="ARBA00034100"/>
    </source>
</evidence>
<feature type="transmembrane region" description="Helical" evidence="19">
    <location>
        <begin position="796"/>
        <end position="820"/>
    </location>
</feature>
<keyword evidence="5 19" id="KW-0812">Transmembrane</keyword>
<dbReference type="InterPro" id="IPR001828">
    <property type="entry name" value="ANF_lig-bd_rcpt"/>
</dbReference>
<dbReference type="EMBL" id="JBBCAQ010000002">
    <property type="protein sequence ID" value="KAK7605238.1"/>
    <property type="molecule type" value="Genomic_DNA"/>
</dbReference>
<feature type="binding site" evidence="16">
    <location>
        <position position="492"/>
    </location>
    <ligand>
        <name>L-glutamate</name>
        <dbReference type="ChEBI" id="CHEBI:29985"/>
    </ligand>
</feature>
<evidence type="ECO:0000256" key="10">
    <source>
        <dbReference type="ARBA" id="ARBA00023170"/>
    </source>
</evidence>
<keyword evidence="7" id="KW-0770">Synapse</keyword>
<dbReference type="InterPro" id="IPR015683">
    <property type="entry name" value="Ionotropic_Glu_rcpt"/>
</dbReference>
<keyword evidence="12" id="KW-0628">Postsynaptic cell membrane</keyword>
<dbReference type="Gene3D" id="1.10.287.70">
    <property type="match status" value="1"/>
</dbReference>
<keyword evidence="13" id="KW-1071">Ligand-gated ion channel</keyword>
<evidence type="ECO:0000256" key="9">
    <source>
        <dbReference type="ARBA" id="ARBA00023136"/>
    </source>
</evidence>
<keyword evidence="23" id="KW-1185">Reference proteome</keyword>
<reference evidence="22 23" key="1">
    <citation type="submission" date="2024-03" db="EMBL/GenBank/DDBJ databases">
        <title>Adaptation during the transition from Ophiocordyceps entomopathogen to insect associate is accompanied by gene loss and intensified selection.</title>
        <authorList>
            <person name="Ward C.M."/>
            <person name="Onetto C.A."/>
            <person name="Borneman A.R."/>
        </authorList>
    </citation>
    <scope>NUCLEOTIDE SEQUENCE [LARGE SCALE GENOMIC DNA]</scope>
    <source>
        <strain evidence="22">AWRI1</strain>
        <tissue evidence="22">Single Adult Female</tissue>
    </source>
</reference>
<dbReference type="InterPro" id="IPR019594">
    <property type="entry name" value="Glu/Gly-bd"/>
</dbReference>
<feature type="transmembrane region" description="Helical" evidence="19">
    <location>
        <begin position="609"/>
        <end position="628"/>
    </location>
</feature>
<evidence type="ECO:0000313" key="23">
    <source>
        <dbReference type="Proteomes" id="UP001367676"/>
    </source>
</evidence>
<feature type="domain" description="Ionotropic glutamate receptor L-glutamate and glycine-binding" evidence="21">
    <location>
        <begin position="407"/>
        <end position="476"/>
    </location>
</feature>
<feature type="disulfide bond" evidence="18">
    <location>
        <begin position="720"/>
        <end position="778"/>
    </location>
</feature>
<evidence type="ECO:0000259" key="21">
    <source>
        <dbReference type="SMART" id="SM00918"/>
    </source>
</evidence>
<dbReference type="GO" id="GO:0038023">
    <property type="term" value="F:signaling receptor activity"/>
    <property type="evidence" value="ECO:0007669"/>
    <property type="project" value="InterPro"/>
</dbReference>
<evidence type="ECO:0000256" key="12">
    <source>
        <dbReference type="ARBA" id="ARBA00023257"/>
    </source>
</evidence>
<comment type="similarity">
    <text evidence="2">Belongs to the glutamate-gated ion channel (TC 1.A.10.1) family.</text>
</comment>
<dbReference type="InterPro" id="IPR001508">
    <property type="entry name" value="Iono_Glu_rcpt_met"/>
</dbReference>
<dbReference type="SUPFAM" id="SSF53822">
    <property type="entry name" value="Periplasmic binding protein-like I"/>
    <property type="match status" value="1"/>
</dbReference>
<gene>
    <name evidence="22" type="ORF">V9T40_007096</name>
</gene>
<accession>A0AAN9Y9I1</accession>
<comment type="caution">
    <text evidence="22">The sequence shown here is derived from an EMBL/GenBank/DDBJ whole genome shotgun (WGS) entry which is preliminary data.</text>
</comment>
<keyword evidence="18" id="KW-1015">Disulfide bond</keyword>
<organism evidence="22 23">
    <name type="scientific">Parthenolecanium corni</name>
    <dbReference type="NCBI Taxonomy" id="536013"/>
    <lineage>
        <taxon>Eukaryota</taxon>
        <taxon>Metazoa</taxon>
        <taxon>Ecdysozoa</taxon>
        <taxon>Arthropoda</taxon>
        <taxon>Hexapoda</taxon>
        <taxon>Insecta</taxon>
        <taxon>Pterygota</taxon>
        <taxon>Neoptera</taxon>
        <taxon>Paraneoptera</taxon>
        <taxon>Hemiptera</taxon>
        <taxon>Sternorrhyncha</taxon>
        <taxon>Coccoidea</taxon>
        <taxon>Coccidae</taxon>
        <taxon>Parthenolecanium</taxon>
    </lineage>
</organism>
<dbReference type="Gene3D" id="3.40.50.2300">
    <property type="match status" value="2"/>
</dbReference>
<keyword evidence="8" id="KW-0406">Ion transport</keyword>
<sequence>MPKMVVVGIYGEEEGEQKEAFRQAVNDINRDANLLKKTLLVEHVIENVNQKNAFTLKEKLCATMAENTGITAIFGANSEEGVSLVRSVADTFKIPYFFAIDEMQMYEDSTAINVYPKIAALTQGIEKIVHDMDWVAFTLLYEKDEDLILFQDLLIKHNTLMDEENFNPINLRKLPADEDYGPILKEIQNATETRILLHCAQKNILPLLRKAENLRLMGDYYAYVIVSLEAHSIDFSEFTKTNTNITTLSIIDPRVYDHVERDSEQRRGSQFVNENIDKISLSSLLTYDSVYLFASGLSLFLENEELNEVGLNCSGEATFEDGPSLTSYIKAAPSSHLTGLIKLNEFGERDFFILQIIQVSPKEHNLLGTWDPENGIYYTRNNTQILQEAVDFIANKTFIVSSILGPPYLMRCSGEETEEKTEDEEPCYEGFTKDLIDLIARDQKFRYKITLAPDGKQGSMDPISGKWNGIIKEVQERRADLGICDLTITSDRRKAVDFTKPFMSLGISILYRRGVEEEAHMFSFLSPLKFEVWLCVATSYLGISIILFIVSRFSPYSWESTHPCDPNTTELENQLSLVNCLWFSLGSVLQQGCDILPTATSSRIVAGMWWFFTLIMGSTYTANLAAFLTSQQMESEIKDVNALASQNVVKYGCKPDGSTGAFFRNSNDNLYQKIWATMESTKPSVFAKDNNEGKNRVLREKNYAFFMESSTIEYLVERHCELTQVGGLLDNKGYGIAMPLNSPYRTPITTSLLRQQENGNIKDLKTKWWINQDESKKCPKANKDAEEENALDVSNVGGVFVVLVIGILFAFILSVLEFLWNIRKVAVIEKISISRAFWKELRFILNCHISTKPVRKPSEKSSELNQTVDRYQALLALKNS</sequence>
<keyword evidence="9 19" id="KW-0472">Membrane</keyword>
<feature type="transmembrane region" description="Helical" evidence="19">
    <location>
        <begin position="530"/>
        <end position="550"/>
    </location>
</feature>
<dbReference type="GO" id="GO:0015276">
    <property type="term" value="F:ligand-gated monoatomic ion channel activity"/>
    <property type="evidence" value="ECO:0007669"/>
    <property type="project" value="InterPro"/>
</dbReference>
<evidence type="ECO:0000256" key="3">
    <source>
        <dbReference type="ARBA" id="ARBA00022448"/>
    </source>
</evidence>
<evidence type="ECO:0000256" key="7">
    <source>
        <dbReference type="ARBA" id="ARBA00023018"/>
    </source>
</evidence>
<evidence type="ECO:0000256" key="6">
    <source>
        <dbReference type="ARBA" id="ARBA00022989"/>
    </source>
</evidence>
<dbReference type="SMART" id="SM00918">
    <property type="entry name" value="Lig_chan-Glu_bd"/>
    <property type="match status" value="1"/>
</dbReference>
<dbReference type="AlphaFoldDB" id="A0AAN9Y9I1"/>
<dbReference type="GO" id="GO:0045211">
    <property type="term" value="C:postsynaptic membrane"/>
    <property type="evidence" value="ECO:0007669"/>
    <property type="project" value="UniProtKB-SubCell"/>
</dbReference>
<evidence type="ECO:0000256" key="14">
    <source>
        <dbReference type="ARBA" id="ARBA00023303"/>
    </source>
</evidence>
<dbReference type="SUPFAM" id="SSF53850">
    <property type="entry name" value="Periplasmic binding protein-like II"/>
    <property type="match status" value="1"/>
</dbReference>
<evidence type="ECO:0000256" key="19">
    <source>
        <dbReference type="SAM" id="Phobius"/>
    </source>
</evidence>
<dbReference type="InterPro" id="IPR028082">
    <property type="entry name" value="Peripla_BP_I"/>
</dbReference>
<evidence type="ECO:0000256" key="4">
    <source>
        <dbReference type="ARBA" id="ARBA00022475"/>
    </source>
</evidence>